<name>A0A182LXP5_9DIPT</name>
<evidence type="ECO:0000256" key="2">
    <source>
        <dbReference type="SAM" id="Phobius"/>
    </source>
</evidence>
<keyword evidence="4" id="KW-1185">Reference proteome</keyword>
<dbReference type="Proteomes" id="UP000075883">
    <property type="component" value="Unassembled WGS sequence"/>
</dbReference>
<dbReference type="AlphaFoldDB" id="A0A182LXP5"/>
<dbReference type="EnsemblMetazoa" id="ACUA004449-RA">
    <property type="protein sequence ID" value="ACUA004449-PA"/>
    <property type="gene ID" value="ACUA004449"/>
</dbReference>
<organism evidence="3 4">
    <name type="scientific">Anopheles culicifacies</name>
    <dbReference type="NCBI Taxonomy" id="139723"/>
    <lineage>
        <taxon>Eukaryota</taxon>
        <taxon>Metazoa</taxon>
        <taxon>Ecdysozoa</taxon>
        <taxon>Arthropoda</taxon>
        <taxon>Hexapoda</taxon>
        <taxon>Insecta</taxon>
        <taxon>Pterygota</taxon>
        <taxon>Neoptera</taxon>
        <taxon>Endopterygota</taxon>
        <taxon>Diptera</taxon>
        <taxon>Nematocera</taxon>
        <taxon>Culicoidea</taxon>
        <taxon>Culicidae</taxon>
        <taxon>Anophelinae</taxon>
        <taxon>Anopheles</taxon>
        <taxon>culicifacies species complex</taxon>
    </lineage>
</organism>
<reference evidence="3" key="2">
    <citation type="submission" date="2020-05" db="UniProtKB">
        <authorList>
            <consortium name="EnsemblMetazoa"/>
        </authorList>
    </citation>
    <scope>IDENTIFICATION</scope>
    <source>
        <strain evidence="3">A-37</strain>
    </source>
</reference>
<feature type="transmembrane region" description="Helical" evidence="2">
    <location>
        <begin position="194"/>
        <end position="216"/>
    </location>
</feature>
<feature type="region of interest" description="Disordered" evidence="1">
    <location>
        <begin position="1"/>
        <end position="31"/>
    </location>
</feature>
<dbReference type="EMBL" id="AXCM01007470">
    <property type="status" value="NOT_ANNOTATED_CDS"/>
    <property type="molecule type" value="Genomic_DNA"/>
</dbReference>
<evidence type="ECO:0000256" key="1">
    <source>
        <dbReference type="SAM" id="MobiDB-lite"/>
    </source>
</evidence>
<sequence length="229" mass="24481">MDGPARMKAVSPDGSRVYGNTPMARSTRASSSAPASDVAAAAFFASGTHSPESMQRCRCTRASSGGSLAIASCSIPMSLVSKHFCSSSGNDSNTSTGSNPPGPSRALRSSSSCSSINFCSFSYALVRYVCHQFVLFLHLQLDAPDDEIVWRIFAYQVVIFLQNMIQYVTLSSVNRNGKNMRENRSMLIARFSRIWAGVSFGMAEAGLHGGGGIVWMCGTGDRSSVLSCR</sequence>
<accession>A0A182LXP5</accession>
<reference evidence="4" key="1">
    <citation type="submission" date="2013-09" db="EMBL/GenBank/DDBJ databases">
        <title>The Genome Sequence of Anopheles culicifacies species A.</title>
        <authorList>
            <consortium name="The Broad Institute Genomics Platform"/>
            <person name="Neafsey D.E."/>
            <person name="Besansky N."/>
            <person name="Howell P."/>
            <person name="Walton C."/>
            <person name="Young S.K."/>
            <person name="Zeng Q."/>
            <person name="Gargeya S."/>
            <person name="Fitzgerald M."/>
            <person name="Haas B."/>
            <person name="Abouelleil A."/>
            <person name="Allen A.W."/>
            <person name="Alvarado L."/>
            <person name="Arachchi H.M."/>
            <person name="Berlin A.M."/>
            <person name="Chapman S.B."/>
            <person name="Gainer-Dewar J."/>
            <person name="Goldberg J."/>
            <person name="Griggs A."/>
            <person name="Gujja S."/>
            <person name="Hansen M."/>
            <person name="Howarth C."/>
            <person name="Imamovic A."/>
            <person name="Ireland A."/>
            <person name="Larimer J."/>
            <person name="McCowan C."/>
            <person name="Murphy C."/>
            <person name="Pearson M."/>
            <person name="Poon T.W."/>
            <person name="Priest M."/>
            <person name="Roberts A."/>
            <person name="Saif S."/>
            <person name="Shea T."/>
            <person name="Sisk P."/>
            <person name="Sykes S."/>
            <person name="Wortman J."/>
            <person name="Nusbaum C."/>
            <person name="Birren B."/>
        </authorList>
    </citation>
    <scope>NUCLEOTIDE SEQUENCE [LARGE SCALE GENOMIC DNA]</scope>
    <source>
        <strain evidence="4">A-37</strain>
    </source>
</reference>
<evidence type="ECO:0000313" key="3">
    <source>
        <dbReference type="EnsemblMetazoa" id="ACUA004449-PA"/>
    </source>
</evidence>
<protein>
    <submittedName>
        <fullName evidence="3">Uncharacterized protein</fullName>
    </submittedName>
</protein>
<proteinExistence type="predicted"/>
<keyword evidence="2" id="KW-0812">Transmembrane</keyword>
<evidence type="ECO:0000313" key="4">
    <source>
        <dbReference type="Proteomes" id="UP000075883"/>
    </source>
</evidence>
<keyword evidence="2" id="KW-1133">Transmembrane helix</keyword>
<keyword evidence="2" id="KW-0472">Membrane</keyword>
<feature type="compositionally biased region" description="Low complexity" evidence="1">
    <location>
        <begin position="21"/>
        <end position="31"/>
    </location>
</feature>
<feature type="transmembrane region" description="Helical" evidence="2">
    <location>
        <begin position="118"/>
        <end position="141"/>
    </location>
</feature>
<feature type="transmembrane region" description="Helical" evidence="2">
    <location>
        <begin position="153"/>
        <end position="173"/>
    </location>
</feature>
<dbReference type="VEuPathDB" id="VectorBase:ACUA004449"/>